<dbReference type="InterPro" id="IPR050793">
    <property type="entry name" value="CMP-NeuNAc_synthase"/>
</dbReference>
<organism evidence="1 2">
    <name type="scientific">Pseudodesulfovibrio profundus</name>
    <dbReference type="NCBI Taxonomy" id="57320"/>
    <lineage>
        <taxon>Bacteria</taxon>
        <taxon>Pseudomonadati</taxon>
        <taxon>Thermodesulfobacteriota</taxon>
        <taxon>Desulfovibrionia</taxon>
        <taxon>Desulfovibrionales</taxon>
        <taxon>Desulfovibrionaceae</taxon>
    </lineage>
</organism>
<dbReference type="AlphaFoldDB" id="A0A2C8FBC7"/>
<keyword evidence="2" id="KW-1185">Reference proteome</keyword>
<dbReference type="SUPFAM" id="SSF53448">
    <property type="entry name" value="Nucleotide-diphospho-sugar transferases"/>
    <property type="match status" value="1"/>
</dbReference>
<dbReference type="InterPro" id="IPR003329">
    <property type="entry name" value="Cytidylyl_trans"/>
</dbReference>
<gene>
    <name evidence="1" type="ORF">DPRO_3168</name>
</gene>
<dbReference type="PANTHER" id="PTHR21485">
    <property type="entry name" value="HAD SUPERFAMILY MEMBERS CMAS AND KDSC"/>
    <property type="match status" value="1"/>
</dbReference>
<dbReference type="Gene3D" id="3.90.550.10">
    <property type="entry name" value="Spore Coat Polysaccharide Biosynthesis Protein SpsA, Chain A"/>
    <property type="match status" value="1"/>
</dbReference>
<evidence type="ECO:0000313" key="2">
    <source>
        <dbReference type="Proteomes" id="UP000219215"/>
    </source>
</evidence>
<dbReference type="PANTHER" id="PTHR21485:SF3">
    <property type="entry name" value="N-ACYLNEURAMINATE CYTIDYLYLTRANSFERASE"/>
    <property type="match status" value="1"/>
</dbReference>
<keyword evidence="1" id="KW-0548">Nucleotidyltransferase</keyword>
<keyword evidence="1" id="KW-0808">Transferase</keyword>
<reference evidence="2" key="1">
    <citation type="submission" date="2017-09" db="EMBL/GenBank/DDBJ databases">
        <authorList>
            <person name="Regsiter A."/>
            <person name="William W."/>
        </authorList>
    </citation>
    <scope>NUCLEOTIDE SEQUENCE [LARGE SCALE GENOMIC DNA]</scope>
    <source>
        <strain evidence="2">500-1</strain>
    </source>
</reference>
<proteinExistence type="predicted"/>
<dbReference type="Proteomes" id="UP000219215">
    <property type="component" value="Chromosome DPRO"/>
</dbReference>
<dbReference type="InterPro" id="IPR029044">
    <property type="entry name" value="Nucleotide-diphossugar_trans"/>
</dbReference>
<dbReference type="EC" id="2.7.7.43" evidence="1"/>
<dbReference type="KEGG" id="pprf:DPRO_3168"/>
<dbReference type="OrthoDB" id="9805604at2"/>
<dbReference type="EMBL" id="LT907975">
    <property type="protein sequence ID" value="SOB60080.1"/>
    <property type="molecule type" value="Genomic_DNA"/>
</dbReference>
<sequence>MFYPSKSELKAALPDCLASRSCSPFMKLFSHKTTPLDLICAYTFFCRGKSEAATDICDAKGIDKHILLDIGSLHQMLRQEYHWGDWCPSSPEQSTSHKIAALIPARGDSKGIPLKNLAKLNGQSLLEIAIAKARESRFINRIIVDTDNDAIKKEALKAGAEVLYKRPKILAGDFSDLADAKLLTTFWLELMEGYWFDYLAVLTTPHPLWPVGELDKAFEKFIASDHTSLITVVPTDFSWDAYYSLDGNEADCIATRKSGRLFSRNGAFSISSRGPNKHYGSPQYKKLYSAEFTTMTYPLEQEHGFDIDTQEDLDKCERLIRNKDKVTAITPSQCRAHLEKSDLTLPNNENDLTVIIHYPQGNDMLAFDESPAFMRLLKTLSGNGISGNYVVAGKSELANVVAAHFGLPHIAAENILKRNGALYGSFIKALKSTFDSTGPTVYLNGYAGRLKSRTINDLIDVVCRSDRSFCTSLRTPDRPPQWCVEIKDDVMSPLTSCYIGFRQKIQTTYVQSYLLAGYGIKADHRTHFTDYVTIDDCESGLLANAVNVIEMDKA</sequence>
<protein>
    <submittedName>
        <fullName evidence="1">Putative N-acylneuraminate cytidylyltransferase</fullName>
        <ecNumber evidence="1">2.7.7.43</ecNumber>
    </submittedName>
</protein>
<dbReference type="Pfam" id="PF02348">
    <property type="entry name" value="CTP_transf_3"/>
    <property type="match status" value="1"/>
</dbReference>
<name>A0A2C8FBC7_9BACT</name>
<dbReference type="RefSeq" id="WP_157917515.1">
    <property type="nucleotide sequence ID" value="NZ_LT907975.1"/>
</dbReference>
<evidence type="ECO:0000313" key="1">
    <source>
        <dbReference type="EMBL" id="SOB60080.1"/>
    </source>
</evidence>
<accession>A0A2C8FBC7</accession>
<dbReference type="GO" id="GO:0008781">
    <property type="term" value="F:N-acylneuraminate cytidylyltransferase activity"/>
    <property type="evidence" value="ECO:0007669"/>
    <property type="project" value="UniProtKB-EC"/>
</dbReference>